<name>A0A2U1NUP0_ARTAN</name>
<dbReference type="GO" id="GO:0043531">
    <property type="term" value="F:ADP binding"/>
    <property type="evidence" value="ECO:0007669"/>
    <property type="project" value="InterPro"/>
</dbReference>
<dbReference type="FunFam" id="3.40.50.300:FF:001091">
    <property type="entry name" value="Probable disease resistance protein At1g61300"/>
    <property type="match status" value="1"/>
</dbReference>
<organism evidence="8 9">
    <name type="scientific">Artemisia annua</name>
    <name type="common">Sweet wormwood</name>
    <dbReference type="NCBI Taxonomy" id="35608"/>
    <lineage>
        <taxon>Eukaryota</taxon>
        <taxon>Viridiplantae</taxon>
        <taxon>Streptophyta</taxon>
        <taxon>Embryophyta</taxon>
        <taxon>Tracheophyta</taxon>
        <taxon>Spermatophyta</taxon>
        <taxon>Magnoliopsida</taxon>
        <taxon>eudicotyledons</taxon>
        <taxon>Gunneridae</taxon>
        <taxon>Pentapetalae</taxon>
        <taxon>asterids</taxon>
        <taxon>campanulids</taxon>
        <taxon>Asterales</taxon>
        <taxon>Asteraceae</taxon>
        <taxon>Asteroideae</taxon>
        <taxon>Anthemideae</taxon>
        <taxon>Artemisiinae</taxon>
        <taxon>Artemisia</taxon>
    </lineage>
</organism>
<feature type="region of interest" description="Disordered" evidence="6">
    <location>
        <begin position="1"/>
        <end position="36"/>
    </location>
</feature>
<keyword evidence="5" id="KW-0547">Nucleotide-binding</keyword>
<evidence type="ECO:0000313" key="9">
    <source>
        <dbReference type="Proteomes" id="UP000245207"/>
    </source>
</evidence>
<dbReference type="InterPro" id="IPR002182">
    <property type="entry name" value="NB-ARC"/>
</dbReference>
<gene>
    <name evidence="8" type="ORF">CTI12_AA227270</name>
</gene>
<keyword evidence="4" id="KW-0611">Plant defense</keyword>
<dbReference type="Pfam" id="PF23247">
    <property type="entry name" value="LRR_RPS2"/>
    <property type="match status" value="4"/>
</dbReference>
<dbReference type="Gene3D" id="3.40.50.300">
    <property type="entry name" value="P-loop containing nucleotide triphosphate hydrolases"/>
    <property type="match status" value="1"/>
</dbReference>
<comment type="similarity">
    <text evidence="1">Belongs to the disease resistance NB-LRR family.</text>
</comment>
<evidence type="ECO:0000259" key="7">
    <source>
        <dbReference type="SMART" id="SM00382"/>
    </source>
</evidence>
<dbReference type="SUPFAM" id="SSF52047">
    <property type="entry name" value="RNI-like"/>
    <property type="match status" value="2"/>
</dbReference>
<reference evidence="8 9" key="1">
    <citation type="journal article" date="2018" name="Mol. Plant">
        <title>The genome of Artemisia annua provides insight into the evolution of Asteraceae family and artemisinin biosynthesis.</title>
        <authorList>
            <person name="Shen Q."/>
            <person name="Zhang L."/>
            <person name="Liao Z."/>
            <person name="Wang S."/>
            <person name="Yan T."/>
            <person name="Shi P."/>
            <person name="Liu M."/>
            <person name="Fu X."/>
            <person name="Pan Q."/>
            <person name="Wang Y."/>
            <person name="Lv Z."/>
            <person name="Lu X."/>
            <person name="Zhang F."/>
            <person name="Jiang W."/>
            <person name="Ma Y."/>
            <person name="Chen M."/>
            <person name="Hao X."/>
            <person name="Li L."/>
            <person name="Tang Y."/>
            <person name="Lv G."/>
            <person name="Zhou Y."/>
            <person name="Sun X."/>
            <person name="Brodelius P.E."/>
            <person name="Rose J.K.C."/>
            <person name="Tang K."/>
        </authorList>
    </citation>
    <scope>NUCLEOTIDE SEQUENCE [LARGE SCALE GENOMIC DNA]</scope>
    <source>
        <strain evidence="9">cv. Huhao1</strain>
        <tissue evidence="8">Leaf</tissue>
    </source>
</reference>
<keyword evidence="3" id="KW-0677">Repeat</keyword>
<dbReference type="PRINTS" id="PR00364">
    <property type="entry name" value="DISEASERSIST"/>
</dbReference>
<dbReference type="InterPro" id="IPR036388">
    <property type="entry name" value="WH-like_DNA-bd_sf"/>
</dbReference>
<feature type="compositionally biased region" description="Polar residues" evidence="6">
    <location>
        <begin position="13"/>
        <end position="36"/>
    </location>
</feature>
<dbReference type="InterPro" id="IPR027417">
    <property type="entry name" value="P-loop_NTPase"/>
</dbReference>
<proteinExistence type="inferred from homology"/>
<keyword evidence="5" id="KW-0067">ATP-binding</keyword>
<dbReference type="GO" id="GO:0005524">
    <property type="term" value="F:ATP binding"/>
    <property type="evidence" value="ECO:0007669"/>
    <property type="project" value="UniProtKB-KW"/>
</dbReference>
<dbReference type="PANTHER" id="PTHR33463">
    <property type="entry name" value="NB-ARC DOMAIN-CONTAINING PROTEIN-RELATED"/>
    <property type="match status" value="1"/>
</dbReference>
<dbReference type="SUPFAM" id="SSF52540">
    <property type="entry name" value="P-loop containing nucleoside triphosphate hydrolases"/>
    <property type="match status" value="1"/>
</dbReference>
<dbReference type="InterPro" id="IPR057135">
    <property type="entry name" value="At4g27190-like_LRR"/>
</dbReference>
<dbReference type="SMART" id="SM00382">
    <property type="entry name" value="AAA"/>
    <property type="match status" value="1"/>
</dbReference>
<accession>A0A2U1NUP0</accession>
<evidence type="ECO:0000256" key="1">
    <source>
        <dbReference type="ARBA" id="ARBA00008894"/>
    </source>
</evidence>
<dbReference type="Pfam" id="PF00931">
    <property type="entry name" value="NB-ARC"/>
    <property type="match status" value="1"/>
</dbReference>
<dbReference type="Gene3D" id="3.80.10.10">
    <property type="entry name" value="Ribonuclease Inhibitor"/>
    <property type="match status" value="5"/>
</dbReference>
<dbReference type="InterPro" id="IPR050905">
    <property type="entry name" value="Plant_NBS-LRR"/>
</dbReference>
<protein>
    <recommendedName>
        <fullName evidence="7">AAA+ ATPase domain-containing protein</fullName>
    </recommendedName>
</protein>
<dbReference type="Gene3D" id="1.10.8.430">
    <property type="entry name" value="Helical domain of apoptotic protease-activating factors"/>
    <property type="match status" value="1"/>
</dbReference>
<dbReference type="SUPFAM" id="SSF52058">
    <property type="entry name" value="L domain-like"/>
    <property type="match status" value="2"/>
</dbReference>
<evidence type="ECO:0000256" key="3">
    <source>
        <dbReference type="ARBA" id="ARBA00022737"/>
    </source>
</evidence>
<dbReference type="PANTHER" id="PTHR33463:SF211">
    <property type="entry name" value="AAA+ ATPASE DOMAIN, P-LOOP CONTAINING NUCLEOSIDE TRIPHOSPHATE HYDROLASE"/>
    <property type="match status" value="1"/>
</dbReference>
<keyword evidence="9" id="KW-1185">Reference proteome</keyword>
<dbReference type="STRING" id="35608.A0A2U1NUP0"/>
<dbReference type="InterPro" id="IPR042197">
    <property type="entry name" value="Apaf_helical"/>
</dbReference>
<evidence type="ECO:0000256" key="4">
    <source>
        <dbReference type="ARBA" id="ARBA00022821"/>
    </source>
</evidence>
<evidence type="ECO:0000256" key="5">
    <source>
        <dbReference type="ARBA" id="ARBA00022840"/>
    </source>
</evidence>
<comment type="caution">
    <text evidence="8">The sequence shown here is derived from an EMBL/GenBank/DDBJ whole genome shotgun (WGS) entry which is preliminary data.</text>
</comment>
<dbReference type="InterPro" id="IPR003593">
    <property type="entry name" value="AAA+_ATPase"/>
</dbReference>
<dbReference type="InterPro" id="IPR032675">
    <property type="entry name" value="LRR_dom_sf"/>
</dbReference>
<dbReference type="OrthoDB" id="3794806at2759"/>
<sequence length="1703" mass="192194">METTEFRPVGDSNAKTSKGDNANTTKGGKTPKASTSNLLKVALSNNSYELLSKEFDTAFEETSKNDVEKEALENSRIEIQGLVDAAKRNGEHILPQVAEWLSTADGFVEESRKVLDGHQVRLSCTGLVSCYSVSKKVKKMELAVNKLLQDGKFDRVSRQVPPPLWSASTGDMETFDSRNSTFTEIMEALKDDNVNIIGVYGMGGVGKTTLVKEVAKQAGEQMLFDEMVISVISQTTNVRNIQGEIADKLGLKLEQESESGRATRLCERLKQSTRVLLILDDVWRLLDLESIGIPHTDVHKGCKLLLTSRSKDVCNVMNAQVCVHVNVLSKLDAWNLFSKMAGITHASSDTHLATKVAERCAGLPIAIVTVARALRGKSRHAWSDALRQLQNPPPRNIKGMQKYVYSSLELSYSYLETVELKSCFLLCSLFKEDFEIPIESLVRYGIGLRLFQNVCHLEASRDRTYALVEGLKACCLLLDGKTEEYVRMHDVVRDFAILVASSDQNMSLIRHDGKSFGNPEGVPLNPFTAISLTSTNITELPSGLDCPKLEILLLQLHSDSVQVPVNFFERMKELKVLTLSDMPVLSLPSSIRSIWKMRTLCLEHCKLRDISSIGELKSLEILSFAGSNVKRLPEEIGLLTRLRLLDLTDCEELAIIPPKMISRFSSLESLNMMNSFVNWSVEGTDMQGNSPSLSELRMLSCLRSLELNIINVNCIPKDLLLENLIKFKIYVGSYRLVSLTHRYSTTLKLTVDEGIGLPEGLRLLLKQAQYLVLEYCPHVLKNMLYDLRREGFQNLRGLELYGNCDIEYVVDTIGCKPGAVFPTLEKLEVVSMENLKEICHGHLPARAFSTLHKLDLKYLPKFVHLWKEDTQGQGHTCLVNLRDVCVHTCHKLEILFSLHTATNLGLLRDMCIFNCDLLQGIFSYNISVASKEMDEIVLPMLNVLELSLLPQLKSFCHKMNAISTSNDMLDIPLFGSNVNFPELQELRLRELPSVKALWHLQVPEESFGKLKVLKITSLSVINCDMVEEIFELEGLVDEITIKSDNLPPLKELVLCGLSELIHMWCNKGSFGYVSLQFLSFLTITRCDSLTYIFSLSALKGLIQLQRLEIESCALVKDIVSSESGDDTNTVVFPQLHTLRLNHLPELTSCYQDHKALDWPSLKILTIANCPNLKTFPSSELAQTVDHAGNLCDTVGPLFNEKVAFPNMEELHIQYMDNLVEVWHSQLPDQTFSSLQVLDIRGCESLTDVGPTHMLARLQMLSKLFIEDCGSVEEIFVNEHDVNKDDTDAPLFSLTELRLKSLPELKHIWWDKDLRHGSLLFQNLTSLEVSGCDHLKYILSASITKGLVQLQELKISSCELVEEVVLKEDNQSEELVLPRMRTIELKSLPKLNSFCSINGMLRLPSLQVLKVIDCPNMKMFATILNQRNPTLGNEVSEEELSETFFGGEIRLPTLEKLSIEDISNSTDLWHNQLPCDSFHQLKILKVKRCKKLLRLVPELKDLKKLYVEECDSLEEILGIEQSIWGSNENHSICMLRDVKLQNLPKLVEIWWNKDLNGIFNYPKFSSLKVIRCDGFRKVFSVSIVKHFIHLEEVYIANCSVMEEVVAEDEWKRDAIEKVVFPQLHSLTLLNLPNLMSFCSGACMLEFPSLENLNLEDCPNMHTFSLRAPFTPKLNAILVETGESLWKNNLNDTIKHLFSAKDLKK</sequence>
<dbReference type="GO" id="GO:0006952">
    <property type="term" value="P:defense response"/>
    <property type="evidence" value="ECO:0007669"/>
    <property type="project" value="UniProtKB-KW"/>
</dbReference>
<evidence type="ECO:0000313" key="8">
    <source>
        <dbReference type="EMBL" id="PWA77177.1"/>
    </source>
</evidence>
<dbReference type="Gene3D" id="1.10.10.10">
    <property type="entry name" value="Winged helix-like DNA-binding domain superfamily/Winged helix DNA-binding domain"/>
    <property type="match status" value="1"/>
</dbReference>
<dbReference type="EMBL" id="PKPP01002163">
    <property type="protein sequence ID" value="PWA77177.1"/>
    <property type="molecule type" value="Genomic_DNA"/>
</dbReference>
<dbReference type="Proteomes" id="UP000245207">
    <property type="component" value="Unassembled WGS sequence"/>
</dbReference>
<feature type="domain" description="AAA+ ATPase" evidence="7">
    <location>
        <begin position="193"/>
        <end position="329"/>
    </location>
</feature>
<keyword evidence="2" id="KW-0433">Leucine-rich repeat</keyword>
<evidence type="ECO:0000256" key="6">
    <source>
        <dbReference type="SAM" id="MobiDB-lite"/>
    </source>
</evidence>
<evidence type="ECO:0000256" key="2">
    <source>
        <dbReference type="ARBA" id="ARBA00022614"/>
    </source>
</evidence>